<dbReference type="AlphaFoldDB" id="A0AAD5YNZ0"/>
<feature type="region of interest" description="Disordered" evidence="1">
    <location>
        <begin position="517"/>
        <end position="565"/>
    </location>
</feature>
<feature type="compositionally biased region" description="Low complexity" evidence="1">
    <location>
        <begin position="548"/>
        <end position="564"/>
    </location>
</feature>
<name>A0AAD5YNZ0_9APHY</name>
<evidence type="ECO:0000313" key="3">
    <source>
        <dbReference type="Proteomes" id="UP001212997"/>
    </source>
</evidence>
<comment type="caution">
    <text evidence="2">The sequence shown here is derived from an EMBL/GenBank/DDBJ whole genome shotgun (WGS) entry which is preliminary data.</text>
</comment>
<sequence>MESSDANEIVMSTGPLTVSRCSALVTPHLIYEGMYCPSSLPSLTAIEFASMRATRITCEPPMASHGSERSLDILQMCANDSDDTLLSTTLSLSSIDSIRSFTGVPPFNLAAPFSQAPYNRILSTRDLNSAISSKITVSVPTPPRLKSMLMEPLCVSYWSARLSSEAPPMHSPWNDEVDGLGISPPWIPEGSIFPPEAFETILRHTRAPQVHPIPVTQHNHSLRSITYLCPQPGIRQSMTPEAASAVENSTTCQVPLSTDTDGIAQNDTTQPDSTLPTITVSSSSRVFPVPSVSSQNLLAHVPLAVRRGHKVPTPLCLSPAGHRSSHRKSNQDLYPGIPTPFRGSPSTETPVFQLNHDPSVMSMNLITMCQDLRSRCPPLRPSTPQPVSVFKMASISGGMISISDSESLEEDEWAFARDFLAHLNKAPCSQDAVTVPIEESATRRSDPDASDTNEMDSFSWANTETFSDTIEEDNVAVNEACVGPTPKQKRRTTVIIETPKDAPKTNTRVTLDLSHLPKEHEDGDSRDQHPIPFESPTSAVSFSLDRFSSSTPSRPPSSATMRPPVKGILKGRKSVRFSVVPSMHEYQSDDHPAIETPVTPTFKPIAASHRLPRTSIPYNSKVKLGSPLRQSFLAESPSPEVTLRTYRPRLPKHPAVRAILRESNTSTSPPSPTPSPGLRTPLHPKNDRQSLPVRLKNPSPLGSPKARKSVVVEDIGSPMKLRPALVRKPSIRRMSTVADENNARRENSTPVPSKARSRGSSLRSIFTKFRAS</sequence>
<dbReference type="Proteomes" id="UP001212997">
    <property type="component" value="Unassembled WGS sequence"/>
</dbReference>
<protein>
    <submittedName>
        <fullName evidence="2">Uncharacterized protein</fullName>
    </submittedName>
</protein>
<evidence type="ECO:0000313" key="2">
    <source>
        <dbReference type="EMBL" id="KAJ3491832.1"/>
    </source>
</evidence>
<evidence type="ECO:0000256" key="1">
    <source>
        <dbReference type="SAM" id="MobiDB-lite"/>
    </source>
</evidence>
<proteinExistence type="predicted"/>
<feature type="region of interest" description="Disordered" evidence="1">
    <location>
        <begin position="726"/>
        <end position="772"/>
    </location>
</feature>
<feature type="compositionally biased region" description="Basic and acidic residues" evidence="1">
    <location>
        <begin position="517"/>
        <end position="529"/>
    </location>
</feature>
<feature type="region of interest" description="Disordered" evidence="1">
    <location>
        <begin position="661"/>
        <end position="709"/>
    </location>
</feature>
<reference evidence="2" key="1">
    <citation type="submission" date="2022-07" db="EMBL/GenBank/DDBJ databases">
        <title>Genome Sequence of Physisporinus lineatus.</title>
        <authorList>
            <person name="Buettner E."/>
        </authorList>
    </citation>
    <scope>NUCLEOTIDE SEQUENCE</scope>
    <source>
        <strain evidence="2">VT162</strain>
    </source>
</reference>
<accession>A0AAD5YNZ0</accession>
<keyword evidence="3" id="KW-1185">Reference proteome</keyword>
<gene>
    <name evidence="2" type="ORF">NLI96_g393</name>
</gene>
<organism evidence="2 3">
    <name type="scientific">Meripilus lineatus</name>
    <dbReference type="NCBI Taxonomy" id="2056292"/>
    <lineage>
        <taxon>Eukaryota</taxon>
        <taxon>Fungi</taxon>
        <taxon>Dikarya</taxon>
        <taxon>Basidiomycota</taxon>
        <taxon>Agaricomycotina</taxon>
        <taxon>Agaricomycetes</taxon>
        <taxon>Polyporales</taxon>
        <taxon>Meripilaceae</taxon>
        <taxon>Meripilus</taxon>
    </lineage>
</organism>
<dbReference type="EMBL" id="JANAWD010000006">
    <property type="protein sequence ID" value="KAJ3491832.1"/>
    <property type="molecule type" value="Genomic_DNA"/>
</dbReference>